<proteinExistence type="inferred from homology"/>
<keyword evidence="12" id="KW-1185">Reference proteome</keyword>
<feature type="transmembrane region" description="Helical" evidence="8">
    <location>
        <begin position="106"/>
        <end position="130"/>
    </location>
</feature>
<evidence type="ECO:0000256" key="2">
    <source>
        <dbReference type="ARBA" id="ARBA00007069"/>
    </source>
</evidence>
<feature type="transmembrane region" description="Helical" evidence="8">
    <location>
        <begin position="248"/>
        <end position="265"/>
    </location>
</feature>
<feature type="domain" description="ABC transmembrane type-1" evidence="10">
    <location>
        <begin position="69"/>
        <end position="266"/>
    </location>
</feature>
<keyword evidence="6 8" id="KW-1133">Transmembrane helix</keyword>
<feature type="compositionally biased region" description="Pro residues" evidence="9">
    <location>
        <begin position="389"/>
        <end position="401"/>
    </location>
</feature>
<feature type="transmembrane region" description="Helical" evidence="8">
    <location>
        <begin position="286"/>
        <end position="313"/>
    </location>
</feature>
<accession>A0AAE3MW85</accession>
<keyword evidence="3 8" id="KW-0813">Transport</keyword>
<organism evidence="11 12">
    <name type="scientific">Ectorhizobium quercum</name>
    <dbReference type="NCBI Taxonomy" id="2965071"/>
    <lineage>
        <taxon>Bacteria</taxon>
        <taxon>Pseudomonadati</taxon>
        <taxon>Pseudomonadota</taxon>
        <taxon>Alphaproteobacteria</taxon>
        <taxon>Hyphomicrobiales</taxon>
        <taxon>Rhizobiaceae</taxon>
        <taxon>Ectorhizobium</taxon>
    </lineage>
</organism>
<feature type="region of interest" description="Disordered" evidence="9">
    <location>
        <begin position="348"/>
        <end position="452"/>
    </location>
</feature>
<name>A0AAE3MW85_9HYPH</name>
<sequence length="452" mass="47244">MSSASRSTGGGLFAIGYTLLFFTFLFGPLIIMVVTAFNSSSFPRILPWECFTTDWFGALIRDQRLMSGLWTSVILGIGVVAIAVPLGLAGALALSEVSPRLRPALYGILIIPILVPGVVLGISTIVFWGGVGRAFGSGYSGIFYNGMFLTLAGQVTFIAAYAMLVFMARLQRFDPTLTEAALDLGATPGQAFRRILLPFLGPAIASAAFMALLASFENYNTTVFTILSGNTFTTALASKVRLGTDPSLSALAVIIIAVTLIGAMINEAHSRRQELLRSGRASKSRLYANPVTRWLTHPAGVGIVLIAAAAALVHAGSQHDSRACQADLIEQKRQVQERLLEEQRQRIEEQRRLQQQTAPAAPAGPSANPSPFGGAFNPGTIAPGTAPAPAAPAPPPAPSANPSPFGDAFNPGSLAPGASGPPPALPPPEPPPSANPSPFGGAFDPGTLRPNP</sequence>
<feature type="transmembrane region" description="Helical" evidence="8">
    <location>
        <begin position="69"/>
        <end position="94"/>
    </location>
</feature>
<protein>
    <submittedName>
        <fullName evidence="11">ABC transporter permease</fullName>
    </submittedName>
</protein>
<gene>
    <name evidence="11" type="ORF">NOF55_00355</name>
</gene>
<dbReference type="GO" id="GO:0005886">
    <property type="term" value="C:plasma membrane"/>
    <property type="evidence" value="ECO:0007669"/>
    <property type="project" value="UniProtKB-SubCell"/>
</dbReference>
<dbReference type="InterPro" id="IPR000515">
    <property type="entry name" value="MetI-like"/>
</dbReference>
<comment type="similarity">
    <text evidence="2">Belongs to the binding-protein-dependent transport system permease family. CysTW subfamily.</text>
</comment>
<evidence type="ECO:0000259" key="10">
    <source>
        <dbReference type="PROSITE" id="PS50928"/>
    </source>
</evidence>
<keyword evidence="5 8" id="KW-0812">Transmembrane</keyword>
<dbReference type="SUPFAM" id="SSF161098">
    <property type="entry name" value="MetI-like"/>
    <property type="match status" value="1"/>
</dbReference>
<dbReference type="InterPro" id="IPR051789">
    <property type="entry name" value="Bact_Polyamine_Transport"/>
</dbReference>
<feature type="transmembrane region" description="Helical" evidence="8">
    <location>
        <begin position="12"/>
        <end position="37"/>
    </location>
</feature>
<evidence type="ECO:0000256" key="3">
    <source>
        <dbReference type="ARBA" id="ARBA00022448"/>
    </source>
</evidence>
<dbReference type="InterPro" id="IPR035906">
    <property type="entry name" value="MetI-like_sf"/>
</dbReference>
<dbReference type="EMBL" id="JANFPI010000001">
    <property type="protein sequence ID" value="MCX8995556.1"/>
    <property type="molecule type" value="Genomic_DNA"/>
</dbReference>
<dbReference type="Gene3D" id="1.10.3720.10">
    <property type="entry name" value="MetI-like"/>
    <property type="match status" value="1"/>
</dbReference>
<evidence type="ECO:0000256" key="4">
    <source>
        <dbReference type="ARBA" id="ARBA00022475"/>
    </source>
</evidence>
<dbReference type="AlphaFoldDB" id="A0AAE3MW85"/>
<reference evidence="11" key="1">
    <citation type="submission" date="2022-07" db="EMBL/GenBank/DDBJ databases">
        <title>Ectorhizobium quercum gen.nov., sp. nov.</title>
        <authorList>
            <person name="Ma T."/>
            <person name="Li Y."/>
        </authorList>
    </citation>
    <scope>NUCLEOTIDE SEQUENCE</scope>
    <source>
        <strain evidence="11">BDR2-2</strain>
    </source>
</reference>
<evidence type="ECO:0000313" key="12">
    <source>
        <dbReference type="Proteomes" id="UP001208771"/>
    </source>
</evidence>
<dbReference type="CDD" id="cd06261">
    <property type="entry name" value="TM_PBP2"/>
    <property type="match status" value="1"/>
</dbReference>
<keyword evidence="7 8" id="KW-0472">Membrane</keyword>
<evidence type="ECO:0000256" key="8">
    <source>
        <dbReference type="RuleBase" id="RU363032"/>
    </source>
</evidence>
<dbReference type="Proteomes" id="UP001208771">
    <property type="component" value="Unassembled WGS sequence"/>
</dbReference>
<dbReference type="PANTHER" id="PTHR43848">
    <property type="entry name" value="PUTRESCINE TRANSPORT SYSTEM PERMEASE PROTEIN POTI"/>
    <property type="match status" value="1"/>
</dbReference>
<dbReference type="GO" id="GO:0055085">
    <property type="term" value="P:transmembrane transport"/>
    <property type="evidence" value="ECO:0007669"/>
    <property type="project" value="InterPro"/>
</dbReference>
<dbReference type="Pfam" id="PF00528">
    <property type="entry name" value="BPD_transp_1"/>
    <property type="match status" value="1"/>
</dbReference>
<feature type="transmembrane region" description="Helical" evidence="8">
    <location>
        <begin position="142"/>
        <end position="166"/>
    </location>
</feature>
<dbReference type="RefSeq" id="WP_306409335.1">
    <property type="nucleotide sequence ID" value="NZ_JANFPI010000001.1"/>
</dbReference>
<evidence type="ECO:0000256" key="7">
    <source>
        <dbReference type="ARBA" id="ARBA00023136"/>
    </source>
</evidence>
<evidence type="ECO:0000256" key="9">
    <source>
        <dbReference type="SAM" id="MobiDB-lite"/>
    </source>
</evidence>
<feature type="transmembrane region" description="Helical" evidence="8">
    <location>
        <begin position="195"/>
        <end position="216"/>
    </location>
</feature>
<feature type="compositionally biased region" description="Pro residues" evidence="9">
    <location>
        <begin position="419"/>
        <end position="435"/>
    </location>
</feature>
<dbReference type="PANTHER" id="PTHR43848:SF2">
    <property type="entry name" value="PUTRESCINE TRANSPORT SYSTEM PERMEASE PROTEIN POTI"/>
    <property type="match status" value="1"/>
</dbReference>
<comment type="caution">
    <text evidence="11">The sequence shown here is derived from an EMBL/GenBank/DDBJ whole genome shotgun (WGS) entry which is preliminary data.</text>
</comment>
<keyword evidence="4" id="KW-1003">Cell membrane</keyword>
<evidence type="ECO:0000256" key="5">
    <source>
        <dbReference type="ARBA" id="ARBA00022692"/>
    </source>
</evidence>
<comment type="subcellular location">
    <subcellularLocation>
        <location evidence="1 8">Cell membrane</location>
        <topology evidence="1 8">Multi-pass membrane protein</topology>
    </subcellularLocation>
</comment>
<feature type="compositionally biased region" description="Low complexity" evidence="9">
    <location>
        <begin position="353"/>
        <end position="388"/>
    </location>
</feature>
<dbReference type="PROSITE" id="PS50928">
    <property type="entry name" value="ABC_TM1"/>
    <property type="match status" value="1"/>
</dbReference>
<evidence type="ECO:0000313" key="11">
    <source>
        <dbReference type="EMBL" id="MCX8995556.1"/>
    </source>
</evidence>
<evidence type="ECO:0000256" key="1">
    <source>
        <dbReference type="ARBA" id="ARBA00004651"/>
    </source>
</evidence>
<evidence type="ECO:0000256" key="6">
    <source>
        <dbReference type="ARBA" id="ARBA00022989"/>
    </source>
</evidence>